<dbReference type="EMBL" id="JXBC01000013">
    <property type="protein sequence ID" value="KIU06120.1"/>
    <property type="molecule type" value="Genomic_DNA"/>
</dbReference>
<dbReference type="NCBIfam" id="NF041828">
    <property type="entry name" value="hydrophobin_BslB"/>
    <property type="match status" value="1"/>
</dbReference>
<reference evidence="2 3" key="1">
    <citation type="submission" date="2014-12" db="EMBL/GenBank/DDBJ databases">
        <title>Comparative genome analysis of Bacillus coagulans HM-08, Clostridium butyricum HM-68, Bacillus subtilis HM-66 and Bacillus licheniformis BL-09.</title>
        <authorList>
            <person name="Zhang H."/>
        </authorList>
    </citation>
    <scope>NUCLEOTIDE SEQUENCE [LARGE SCALE GENOMIC DNA]</scope>
    <source>
        <strain evidence="2 3">HM-66</strain>
    </source>
</reference>
<dbReference type="CDD" id="cd14670">
    <property type="entry name" value="BslA_like"/>
    <property type="match status" value="1"/>
</dbReference>
<dbReference type="InterPro" id="IPR034650">
    <property type="entry name" value="YuaB-like"/>
</dbReference>
<keyword evidence="1" id="KW-0732">Signal</keyword>
<dbReference type="AlphaFoldDB" id="A0A0D1KCG9"/>
<comment type="caution">
    <text evidence="2">The sequence shown here is derived from an EMBL/GenBank/DDBJ whole genome shotgun (WGS) entry which is preliminary data.</text>
</comment>
<organism evidence="2 3">
    <name type="scientific">Bacillus subtilis</name>
    <dbReference type="NCBI Taxonomy" id="1423"/>
    <lineage>
        <taxon>Bacteria</taxon>
        <taxon>Bacillati</taxon>
        <taxon>Bacillota</taxon>
        <taxon>Bacilli</taxon>
        <taxon>Bacillales</taxon>
        <taxon>Bacillaceae</taxon>
        <taxon>Bacillus</taxon>
    </lineage>
</organism>
<evidence type="ECO:0000313" key="2">
    <source>
        <dbReference type="EMBL" id="KIU06120.1"/>
    </source>
</evidence>
<dbReference type="Gene3D" id="2.60.40.3490">
    <property type="match status" value="1"/>
</dbReference>
<dbReference type="STRING" id="483913.AN935_19145"/>
<evidence type="ECO:0000256" key="1">
    <source>
        <dbReference type="SAM" id="SignalP"/>
    </source>
</evidence>
<dbReference type="Proteomes" id="UP000032247">
    <property type="component" value="Unassembled WGS sequence"/>
</dbReference>
<evidence type="ECO:0000313" key="3">
    <source>
        <dbReference type="Proteomes" id="UP000032247"/>
    </source>
</evidence>
<dbReference type="Pfam" id="PF17735">
    <property type="entry name" value="BslA"/>
    <property type="match status" value="1"/>
</dbReference>
<protein>
    <submittedName>
        <fullName evidence="2">Member of the processed secretome</fullName>
    </submittedName>
</protein>
<dbReference type="InterPro" id="IPR049715">
    <property type="entry name" value="BslB-like"/>
</dbReference>
<dbReference type="PATRIC" id="fig|1423.173.peg.4664"/>
<feature type="signal peptide" evidence="1">
    <location>
        <begin position="1"/>
        <end position="30"/>
    </location>
</feature>
<proteinExistence type="predicted"/>
<name>A0A0D1KCG9_BACIU</name>
<feature type="chain" id="PRO_5002247176" evidence="1">
    <location>
        <begin position="31"/>
        <end position="154"/>
    </location>
</feature>
<dbReference type="InterPro" id="IPR038480">
    <property type="entry name" value="YuaB-like_sf"/>
</dbReference>
<sequence>MLKKTSFVSSLFISSAVLLSILLPSGQAHAQSALIEAKTINSTKEWTTSDIEVTYKPNAVLSLGAVEFQFPDGFHATTRDSVNGRTLKETQILNDGKTVRLPLTLDLLGASEFDLVMVRKTLPRAGTYTIKGDVVNGLGIGSFYAETQLVIDPR</sequence>
<gene>
    <name evidence="2" type="ORF">SC09_contig4orf01147</name>
</gene>
<accession>A0A0D1KCG9</accession>